<dbReference type="EMBL" id="SNXS01000001">
    <property type="protein sequence ID" value="TDP74763.1"/>
    <property type="molecule type" value="Genomic_DNA"/>
</dbReference>
<organism evidence="3 4">
    <name type="scientific">Roseateles toxinivorans</name>
    <dbReference type="NCBI Taxonomy" id="270368"/>
    <lineage>
        <taxon>Bacteria</taxon>
        <taxon>Pseudomonadati</taxon>
        <taxon>Pseudomonadota</taxon>
        <taxon>Betaproteobacteria</taxon>
        <taxon>Burkholderiales</taxon>
        <taxon>Sphaerotilaceae</taxon>
        <taxon>Roseateles</taxon>
    </lineage>
</organism>
<dbReference type="Pfam" id="PF04972">
    <property type="entry name" value="BON"/>
    <property type="match status" value="1"/>
</dbReference>
<dbReference type="FunCoup" id="A0A4R6QUB5">
    <property type="interactions" value="56"/>
</dbReference>
<reference evidence="3 4" key="1">
    <citation type="submission" date="2019-03" db="EMBL/GenBank/DDBJ databases">
        <title>Genomic Encyclopedia of Type Strains, Phase IV (KMG-IV): sequencing the most valuable type-strain genomes for metagenomic binning, comparative biology and taxonomic classification.</title>
        <authorList>
            <person name="Goeker M."/>
        </authorList>
    </citation>
    <scope>NUCLEOTIDE SEQUENCE [LARGE SCALE GENOMIC DNA]</scope>
    <source>
        <strain evidence="3 4">DSM 16998</strain>
    </source>
</reference>
<dbReference type="PROSITE" id="PS51257">
    <property type="entry name" value="PROKAR_LIPOPROTEIN"/>
    <property type="match status" value="1"/>
</dbReference>
<accession>A0A4R6QUB5</accession>
<evidence type="ECO:0000313" key="3">
    <source>
        <dbReference type="EMBL" id="TDP74763.1"/>
    </source>
</evidence>
<feature type="signal peptide" evidence="1">
    <location>
        <begin position="1"/>
        <end position="20"/>
    </location>
</feature>
<evidence type="ECO:0000313" key="4">
    <source>
        <dbReference type="Proteomes" id="UP000295361"/>
    </source>
</evidence>
<dbReference type="AlphaFoldDB" id="A0A4R6QUB5"/>
<keyword evidence="4" id="KW-1185">Reference proteome</keyword>
<evidence type="ECO:0000256" key="1">
    <source>
        <dbReference type="SAM" id="SignalP"/>
    </source>
</evidence>
<dbReference type="InterPro" id="IPR007055">
    <property type="entry name" value="BON_dom"/>
</dbReference>
<dbReference type="InterPro" id="IPR051686">
    <property type="entry name" value="Lipoprotein_DolP"/>
</dbReference>
<sequence>MNAIKRMTLLATAATALMLAGCDQPVETAAKAGPKIEAPVAKVANTAEQAKIALADAAITAKIKIELAEEPSLAVLQIKVDTKDGLVDLTGTAPDATLRDRATRVAATVKGVLSVDNHMVVANG</sequence>
<evidence type="ECO:0000259" key="2">
    <source>
        <dbReference type="PROSITE" id="PS50914"/>
    </source>
</evidence>
<dbReference type="Gene3D" id="3.30.1340.30">
    <property type="match status" value="1"/>
</dbReference>
<dbReference type="InParanoid" id="A0A4R6QUB5"/>
<gene>
    <name evidence="3" type="ORF">DES47_101829</name>
</gene>
<name>A0A4R6QUB5_9BURK</name>
<dbReference type="PANTHER" id="PTHR34606">
    <property type="entry name" value="BON DOMAIN-CONTAINING PROTEIN"/>
    <property type="match status" value="1"/>
</dbReference>
<protein>
    <submittedName>
        <fullName evidence="3">Hyperosmotically inducible protein</fullName>
    </submittedName>
</protein>
<keyword evidence="1" id="KW-0732">Signal</keyword>
<dbReference type="OrthoDB" id="8564061at2"/>
<dbReference type="Proteomes" id="UP000295361">
    <property type="component" value="Unassembled WGS sequence"/>
</dbReference>
<dbReference type="PANTHER" id="PTHR34606:SF15">
    <property type="entry name" value="BON DOMAIN-CONTAINING PROTEIN"/>
    <property type="match status" value="1"/>
</dbReference>
<proteinExistence type="predicted"/>
<comment type="caution">
    <text evidence="3">The sequence shown here is derived from an EMBL/GenBank/DDBJ whole genome shotgun (WGS) entry which is preliminary data.</text>
</comment>
<feature type="domain" description="BON" evidence="2">
    <location>
        <begin position="55"/>
        <end position="123"/>
    </location>
</feature>
<dbReference type="PROSITE" id="PS50914">
    <property type="entry name" value="BON"/>
    <property type="match status" value="1"/>
</dbReference>
<feature type="chain" id="PRO_5020240315" evidence="1">
    <location>
        <begin position="21"/>
        <end position="124"/>
    </location>
</feature>
<dbReference type="RefSeq" id="WP_133699368.1">
    <property type="nucleotide sequence ID" value="NZ_SNXS01000001.1"/>
</dbReference>